<reference evidence="9" key="1">
    <citation type="submission" date="2020-03" db="EMBL/GenBank/DDBJ databases">
        <title>Studies in the Genomics of Life Span.</title>
        <authorList>
            <person name="Glass D."/>
        </authorList>
    </citation>
    <scope>NUCLEOTIDE SEQUENCE</scope>
    <source>
        <strain evidence="9">LTLLF</strain>
        <tissue evidence="9">Muscle</tissue>
    </source>
</reference>
<evidence type="ECO:0000256" key="7">
    <source>
        <dbReference type="SAM" id="MobiDB-lite"/>
    </source>
</evidence>
<evidence type="ECO:0000256" key="3">
    <source>
        <dbReference type="ARBA" id="ARBA00023125"/>
    </source>
</evidence>
<dbReference type="InterPro" id="IPR000818">
    <property type="entry name" value="TEA/ATTS_dom"/>
</dbReference>
<dbReference type="Pfam" id="PF01285">
    <property type="entry name" value="TEA"/>
    <property type="match status" value="1"/>
</dbReference>
<dbReference type="GO" id="GO:0005667">
    <property type="term" value="C:transcription regulator complex"/>
    <property type="evidence" value="ECO:0007669"/>
    <property type="project" value="TreeGrafter"/>
</dbReference>
<dbReference type="PROSITE" id="PS51088">
    <property type="entry name" value="TEA_2"/>
    <property type="match status" value="1"/>
</dbReference>
<evidence type="ECO:0000256" key="4">
    <source>
        <dbReference type="ARBA" id="ARBA00023163"/>
    </source>
</evidence>
<gene>
    <name evidence="9" type="ORF">LTLLF_190615</name>
</gene>
<name>A0A8J6G380_MICOH</name>
<dbReference type="PROSITE" id="PS00554">
    <property type="entry name" value="TEA_1"/>
    <property type="match status" value="1"/>
</dbReference>
<organism evidence="9 10">
    <name type="scientific">Microtus ochrogaster</name>
    <name type="common">Prairie vole</name>
    <dbReference type="NCBI Taxonomy" id="79684"/>
    <lineage>
        <taxon>Eukaryota</taxon>
        <taxon>Metazoa</taxon>
        <taxon>Chordata</taxon>
        <taxon>Craniata</taxon>
        <taxon>Vertebrata</taxon>
        <taxon>Euteleostomi</taxon>
        <taxon>Mammalia</taxon>
        <taxon>Eutheria</taxon>
        <taxon>Euarchontoglires</taxon>
        <taxon>Glires</taxon>
        <taxon>Rodentia</taxon>
        <taxon>Myomorpha</taxon>
        <taxon>Muroidea</taxon>
        <taxon>Cricetidae</taxon>
        <taxon>Arvicolinae</taxon>
        <taxon>Microtus</taxon>
    </lineage>
</organism>
<dbReference type="InterPro" id="IPR009508">
    <property type="entry name" value="Transcrpt_activator_Churchill"/>
</dbReference>
<evidence type="ECO:0000256" key="1">
    <source>
        <dbReference type="ARBA" id="ARBA00004123"/>
    </source>
</evidence>
<feature type="compositionally biased region" description="Basic and acidic residues" evidence="7">
    <location>
        <begin position="114"/>
        <end position="127"/>
    </location>
</feature>
<protein>
    <submittedName>
        <fullName evidence="9">Transcriptional enhancer factor TEF-1</fullName>
    </submittedName>
</protein>
<dbReference type="GO" id="GO:1902459">
    <property type="term" value="P:positive regulation of stem cell population maintenance"/>
    <property type="evidence" value="ECO:0007669"/>
    <property type="project" value="UniProtKB-ARBA"/>
</dbReference>
<dbReference type="InterPro" id="IPR038543">
    <property type="entry name" value="Churchill_sf"/>
</dbReference>
<dbReference type="InterPro" id="IPR038096">
    <property type="entry name" value="TEA/ATTS_sf"/>
</dbReference>
<evidence type="ECO:0000256" key="5">
    <source>
        <dbReference type="ARBA" id="ARBA00023242"/>
    </source>
</evidence>
<dbReference type="Pfam" id="PF06573">
    <property type="entry name" value="Churchill"/>
    <property type="match status" value="1"/>
</dbReference>
<dbReference type="Pfam" id="PF17725">
    <property type="entry name" value="YBD"/>
    <property type="match status" value="1"/>
</dbReference>
<dbReference type="InterPro" id="IPR041086">
    <property type="entry name" value="YBD"/>
</dbReference>
<comment type="subcellular location">
    <subcellularLocation>
        <location evidence="1">Nucleus</location>
    </subcellularLocation>
</comment>
<evidence type="ECO:0000256" key="6">
    <source>
        <dbReference type="PROSITE-ProRule" id="PRU00505"/>
    </source>
</evidence>
<dbReference type="PANTHER" id="PTHR11834:SF4">
    <property type="entry name" value="TRANSCRIPTIONAL ENHANCER FACTOR TEF-1"/>
    <property type="match status" value="1"/>
</dbReference>
<dbReference type="Gene3D" id="2.70.50.80">
    <property type="match status" value="1"/>
</dbReference>
<accession>A0A8J6G380</accession>
<dbReference type="GO" id="GO:0005634">
    <property type="term" value="C:nucleus"/>
    <property type="evidence" value="ECO:0007669"/>
    <property type="project" value="UniProtKB-SubCell"/>
</dbReference>
<dbReference type="EMBL" id="JAATJU010025700">
    <property type="protein sequence ID" value="KAH0502862.1"/>
    <property type="molecule type" value="Genomic_DNA"/>
</dbReference>
<dbReference type="Gene3D" id="6.10.20.40">
    <property type="entry name" value="TEA/ATTS domain"/>
    <property type="match status" value="1"/>
</dbReference>
<feature type="domain" description="TEA" evidence="8">
    <location>
        <begin position="127"/>
        <end position="203"/>
    </location>
</feature>
<dbReference type="PRINTS" id="PR00065">
    <property type="entry name" value="TEADOMAIN"/>
</dbReference>
<keyword evidence="5" id="KW-0539">Nucleus</keyword>
<dbReference type="Proteomes" id="UP000710432">
    <property type="component" value="Unassembled WGS sequence"/>
</dbReference>
<dbReference type="GO" id="GO:0000978">
    <property type="term" value="F:RNA polymerase II cis-regulatory region sequence-specific DNA binding"/>
    <property type="evidence" value="ECO:0007669"/>
    <property type="project" value="TreeGrafter"/>
</dbReference>
<sequence>MCGNCVKKEYPNRGSTCLENGSFLLNFTGCAVCNKLDFMLITNRSLKEEDGEEIVTYDHLCHCKPFSYGLRNCMSVDLLHQVCFLQKAPGFGLENPTAKIEPSSWSGSESPAENMERMSDSADKPIDNDAEGVWSPDIEQSFQEALAIYPPCGRRKIILSDEGKMYGRNELIARYIKLRTGKTRTRKQVSSHIQVLARRKSRDFHSKLKDQTAKDKALQHMAAMSSAQIVSATAIHNKLGLPGIPRPTFPGAPGFWPGMIQTGQPGSSQDVKPFVQQAYPIQPAVTAPIPGFEPASAPAPSVPAWQGRSIGTTKLRLVEFSAFLEQQRDPDSYNKHLFVHIGHANHSYSDPLLESVDIRQIYDKFPEKKGGLKELFGKGPQNAFFLVKFWADLNCNIQDDAGAFYGVSSQYESSENMTVTCSTKVCSFGKQVVEKVETEYARFENGRFVYRINRSPMCEYMINFIHKLKHLPEKYMMNSVLENFTILLCRSLCGAAPAVPRATPPHQAISTAVQTAFRHQLSHQAGKLLLASIPPAAHGSGGLCPYTGSGGILCPYTGSGGILCPYTGSGGILCPYTGSGGILCPYTGSGGILCPYTGSGGML</sequence>
<proteinExistence type="predicted"/>
<dbReference type="InterPro" id="IPR050937">
    <property type="entry name" value="TEC1_TEAD_TF"/>
</dbReference>
<evidence type="ECO:0000313" key="10">
    <source>
        <dbReference type="Proteomes" id="UP000710432"/>
    </source>
</evidence>
<comment type="caution">
    <text evidence="9">The sequence shown here is derived from an EMBL/GenBank/DDBJ whole genome shotgun (WGS) entry which is preliminary data.</text>
</comment>
<keyword evidence="3" id="KW-0238">DNA-binding</keyword>
<evidence type="ECO:0000313" key="9">
    <source>
        <dbReference type="EMBL" id="KAH0502862.1"/>
    </source>
</evidence>
<keyword evidence="4" id="KW-0804">Transcription</keyword>
<dbReference type="SMART" id="SM00426">
    <property type="entry name" value="TEA"/>
    <property type="match status" value="1"/>
</dbReference>
<feature type="region of interest" description="Disordered" evidence="7">
    <location>
        <begin position="99"/>
        <end position="130"/>
    </location>
</feature>
<dbReference type="AlphaFoldDB" id="A0A8J6G380"/>
<dbReference type="GO" id="GO:0048568">
    <property type="term" value="P:embryonic organ development"/>
    <property type="evidence" value="ECO:0007669"/>
    <property type="project" value="TreeGrafter"/>
</dbReference>
<evidence type="ECO:0000256" key="2">
    <source>
        <dbReference type="ARBA" id="ARBA00023015"/>
    </source>
</evidence>
<dbReference type="GO" id="GO:0000981">
    <property type="term" value="F:DNA-binding transcription factor activity, RNA polymerase II-specific"/>
    <property type="evidence" value="ECO:0007669"/>
    <property type="project" value="TreeGrafter"/>
</dbReference>
<feature type="DNA-binding region" description="TEA" evidence="6">
    <location>
        <begin position="127"/>
        <end position="203"/>
    </location>
</feature>
<dbReference type="GO" id="GO:0035329">
    <property type="term" value="P:hippo signaling"/>
    <property type="evidence" value="ECO:0007669"/>
    <property type="project" value="TreeGrafter"/>
</dbReference>
<dbReference type="Gene3D" id="2.60.40.4240">
    <property type="entry name" value="Transcription activator, Churchill"/>
    <property type="match status" value="1"/>
</dbReference>
<dbReference type="GO" id="GO:0045893">
    <property type="term" value="P:positive regulation of DNA-templated transcription"/>
    <property type="evidence" value="ECO:0007669"/>
    <property type="project" value="InterPro"/>
</dbReference>
<dbReference type="FunFam" id="2.70.50.80:FF:000001">
    <property type="entry name" value="Transcriptional enhancer factor TEF-1, putative"/>
    <property type="match status" value="1"/>
</dbReference>
<keyword evidence="2" id="KW-0805">Transcription regulation</keyword>
<evidence type="ECO:0000259" key="8">
    <source>
        <dbReference type="PROSITE" id="PS51088"/>
    </source>
</evidence>
<dbReference type="GO" id="GO:0008270">
    <property type="term" value="F:zinc ion binding"/>
    <property type="evidence" value="ECO:0007669"/>
    <property type="project" value="InterPro"/>
</dbReference>
<dbReference type="PANTHER" id="PTHR11834">
    <property type="entry name" value="TRANSCRIPTIONAL ENHANCER FACTOR TEF RELATED"/>
    <property type="match status" value="1"/>
</dbReference>